<feature type="domain" description="Major facilitator superfamily (MFS) profile" evidence="8">
    <location>
        <begin position="15"/>
        <end position="420"/>
    </location>
</feature>
<dbReference type="InterPro" id="IPR050171">
    <property type="entry name" value="MFS_Transporters"/>
</dbReference>
<dbReference type="EMBL" id="CP058529">
    <property type="protein sequence ID" value="QLG28196.1"/>
    <property type="molecule type" value="Genomic_DNA"/>
</dbReference>
<gene>
    <name evidence="9" type="ORF">HUG10_11820</name>
</gene>
<keyword evidence="4 7" id="KW-0812">Transmembrane</keyword>
<keyword evidence="6 7" id="KW-0472">Membrane</keyword>
<feature type="transmembrane region" description="Helical" evidence="7">
    <location>
        <begin position="241"/>
        <end position="266"/>
    </location>
</feature>
<evidence type="ECO:0000256" key="5">
    <source>
        <dbReference type="ARBA" id="ARBA00022989"/>
    </source>
</evidence>
<accession>A0A7D5KGA6</accession>
<dbReference type="PANTHER" id="PTHR23517:SF3">
    <property type="entry name" value="INTEGRAL MEMBRANE TRANSPORT PROTEIN"/>
    <property type="match status" value="1"/>
</dbReference>
<dbReference type="Proteomes" id="UP000509750">
    <property type="component" value="Chromosome"/>
</dbReference>
<dbReference type="GO" id="GO:0022857">
    <property type="term" value="F:transmembrane transporter activity"/>
    <property type="evidence" value="ECO:0007669"/>
    <property type="project" value="InterPro"/>
</dbReference>
<dbReference type="RefSeq" id="WP_179169771.1">
    <property type="nucleotide sequence ID" value="NZ_CP058529.1"/>
</dbReference>
<feature type="transmembrane region" description="Helical" evidence="7">
    <location>
        <begin position="79"/>
        <end position="100"/>
    </location>
</feature>
<organism evidence="9 10">
    <name type="scientific">Halorarum halophilum</name>
    <dbReference type="NCBI Taxonomy" id="2743090"/>
    <lineage>
        <taxon>Archaea</taxon>
        <taxon>Methanobacteriati</taxon>
        <taxon>Methanobacteriota</taxon>
        <taxon>Stenosarchaea group</taxon>
        <taxon>Halobacteria</taxon>
        <taxon>Halobacteriales</taxon>
        <taxon>Haloferacaceae</taxon>
        <taxon>Halorarum</taxon>
    </lineage>
</organism>
<feature type="transmembrane region" description="Helical" evidence="7">
    <location>
        <begin position="156"/>
        <end position="179"/>
    </location>
</feature>
<evidence type="ECO:0000313" key="10">
    <source>
        <dbReference type="Proteomes" id="UP000509750"/>
    </source>
</evidence>
<dbReference type="AlphaFoldDB" id="A0A7D5KGA6"/>
<dbReference type="Gene3D" id="1.20.1250.20">
    <property type="entry name" value="MFS general substrate transporter like domains"/>
    <property type="match status" value="2"/>
</dbReference>
<keyword evidence="10" id="KW-1185">Reference proteome</keyword>
<feature type="transmembrane region" description="Helical" evidence="7">
    <location>
        <begin position="112"/>
        <end position="135"/>
    </location>
</feature>
<keyword evidence="3" id="KW-1003">Cell membrane</keyword>
<sequence>MGTTARLRRLAVYDALALTALVWFLAKFLRYVLPPLFATASFRAEFGVSNAVLGAAYTAMMVVYALMQFPSGALADRLGATRVVVGGALVAAGGALVLAVPVPGDVPVALPALGGASAGFLLLVAGLLLVGLGTGAHKTAAVRLLSRTYPARTGRALGVLDTVGALSGVAAGAAVVFFADVADWHALYLAAGVAGIGLAVAVALRVPRRVPDVDREAGSGGGESGGAGVRTYLALFGRPRFAAFVGVTLCVAFAYNGAVAFLPLYLTEQAGLAPATASFLYSVLFAVSFVQLVTGDLSDRVGRLSVLGGTTALAAVGLVALLAVGTAGPVVLGATIVAFGAGGHGYRPVRAAYLTEVIPDDLAGGGLGVVRTVLMIAGAVAPAVVGAVADATDFGVAFAVLAAAMVGAVALTALTAVLDGE</sequence>
<feature type="transmembrane region" description="Helical" evidence="7">
    <location>
        <begin position="46"/>
        <end position="67"/>
    </location>
</feature>
<dbReference type="InterPro" id="IPR020846">
    <property type="entry name" value="MFS_dom"/>
</dbReference>
<dbReference type="SUPFAM" id="SSF103473">
    <property type="entry name" value="MFS general substrate transporter"/>
    <property type="match status" value="1"/>
</dbReference>
<protein>
    <submittedName>
        <fullName evidence="9">MFS transporter</fullName>
    </submittedName>
</protein>
<keyword evidence="5 7" id="KW-1133">Transmembrane helix</keyword>
<feature type="transmembrane region" description="Helical" evidence="7">
    <location>
        <begin position="7"/>
        <end position="26"/>
    </location>
</feature>
<dbReference type="InterPro" id="IPR036259">
    <property type="entry name" value="MFS_trans_sf"/>
</dbReference>
<evidence type="ECO:0000256" key="3">
    <source>
        <dbReference type="ARBA" id="ARBA00022475"/>
    </source>
</evidence>
<dbReference type="PROSITE" id="PS50850">
    <property type="entry name" value="MFS"/>
    <property type="match status" value="1"/>
</dbReference>
<evidence type="ECO:0000256" key="1">
    <source>
        <dbReference type="ARBA" id="ARBA00004651"/>
    </source>
</evidence>
<comment type="subcellular location">
    <subcellularLocation>
        <location evidence="1">Cell membrane</location>
        <topology evidence="1">Multi-pass membrane protein</topology>
    </subcellularLocation>
</comment>
<dbReference type="GO" id="GO:0005886">
    <property type="term" value="C:plasma membrane"/>
    <property type="evidence" value="ECO:0007669"/>
    <property type="project" value="UniProtKB-SubCell"/>
</dbReference>
<evidence type="ECO:0000256" key="7">
    <source>
        <dbReference type="SAM" id="Phobius"/>
    </source>
</evidence>
<name>A0A7D5KGA6_9EURY</name>
<dbReference type="OrthoDB" id="204820at2157"/>
<dbReference type="PANTHER" id="PTHR23517">
    <property type="entry name" value="RESISTANCE PROTEIN MDTM, PUTATIVE-RELATED-RELATED"/>
    <property type="match status" value="1"/>
</dbReference>
<evidence type="ECO:0000259" key="8">
    <source>
        <dbReference type="PROSITE" id="PS50850"/>
    </source>
</evidence>
<keyword evidence="2" id="KW-0813">Transport</keyword>
<dbReference type="KEGG" id="halg:HUG10_11820"/>
<feature type="transmembrane region" description="Helical" evidence="7">
    <location>
        <begin position="185"/>
        <end position="206"/>
    </location>
</feature>
<evidence type="ECO:0000256" key="2">
    <source>
        <dbReference type="ARBA" id="ARBA00022448"/>
    </source>
</evidence>
<feature type="transmembrane region" description="Helical" evidence="7">
    <location>
        <begin position="395"/>
        <end position="418"/>
    </location>
</feature>
<proteinExistence type="predicted"/>
<evidence type="ECO:0000256" key="4">
    <source>
        <dbReference type="ARBA" id="ARBA00022692"/>
    </source>
</evidence>
<feature type="transmembrane region" description="Helical" evidence="7">
    <location>
        <begin position="272"/>
        <end position="292"/>
    </location>
</feature>
<dbReference type="InterPro" id="IPR011701">
    <property type="entry name" value="MFS"/>
</dbReference>
<feature type="transmembrane region" description="Helical" evidence="7">
    <location>
        <begin position="368"/>
        <end position="389"/>
    </location>
</feature>
<dbReference type="GeneID" id="56029531"/>
<evidence type="ECO:0000313" key="9">
    <source>
        <dbReference type="EMBL" id="QLG28196.1"/>
    </source>
</evidence>
<reference evidence="9 10" key="1">
    <citation type="submission" date="2020-07" db="EMBL/GenBank/DDBJ databases">
        <title>Gai3-2, isolated from salt lake.</title>
        <authorList>
            <person name="Cui H."/>
            <person name="Shi X."/>
        </authorList>
    </citation>
    <scope>NUCLEOTIDE SEQUENCE [LARGE SCALE GENOMIC DNA]</scope>
    <source>
        <strain evidence="9 10">Gai3-2</strain>
    </source>
</reference>
<evidence type="ECO:0000256" key="6">
    <source>
        <dbReference type="ARBA" id="ARBA00023136"/>
    </source>
</evidence>
<dbReference type="Pfam" id="PF07690">
    <property type="entry name" value="MFS_1"/>
    <property type="match status" value="1"/>
</dbReference>